<comment type="cofactor">
    <cofactor evidence="1">
        <name>K(+)</name>
        <dbReference type="ChEBI" id="CHEBI:29103"/>
    </cofactor>
</comment>
<dbReference type="GO" id="GO:0005737">
    <property type="term" value="C:cytoplasm"/>
    <property type="evidence" value="ECO:0007669"/>
    <property type="project" value="UniProtKB-SubCell"/>
</dbReference>
<dbReference type="GO" id="GO:0015937">
    <property type="term" value="P:coenzyme A biosynthetic process"/>
    <property type="evidence" value="ECO:0007669"/>
    <property type="project" value="UniProtKB-KW"/>
</dbReference>
<comment type="similarity">
    <text evidence="11">Belongs to the type III pantothenate kinase family.</text>
</comment>
<dbReference type="PANTHER" id="PTHR34265">
    <property type="entry name" value="TYPE III PANTOTHENATE KINASE"/>
    <property type="match status" value="1"/>
</dbReference>
<sequence length="251" mass="26732">MTDKILTIDIGNSNINIGLFKEDTIRTLSLGTRPLKDRAFYEGVLSEFLGNDQPAGAVLSSVVPSHDGLFYGLLKAFSGEEPVVVTHSINTGLIFDVAEPESIGADRIANAVAACSRINGSLVVVDLGTATTITVVDREKRLTGGVIMPGVEMMCVALNRQTGKLPLVMPAFLPGPLGKDTKSSIISGVVYGTAGAVDRLLDEMSVMLGEIRTVLTGGNAPLIKGLLKREYIHIPELTLTGLRIIFERNRG</sequence>
<accession>A0A3B1DY71</accession>
<evidence type="ECO:0000256" key="4">
    <source>
        <dbReference type="ARBA" id="ARBA00022490"/>
    </source>
</evidence>
<dbReference type="SUPFAM" id="SSF53067">
    <property type="entry name" value="Actin-like ATPase domain"/>
    <property type="match status" value="2"/>
</dbReference>
<evidence type="ECO:0000256" key="9">
    <source>
        <dbReference type="ARBA" id="ARBA00022958"/>
    </source>
</evidence>
<evidence type="ECO:0000256" key="3">
    <source>
        <dbReference type="ARBA" id="ARBA00011738"/>
    </source>
</evidence>
<keyword evidence="5 13" id="KW-0808">Transferase</keyword>
<comment type="subcellular location">
    <subcellularLocation>
        <location evidence="2">Cytoplasm</location>
    </subcellularLocation>
</comment>
<reference evidence="13" key="1">
    <citation type="submission" date="2018-06" db="EMBL/GenBank/DDBJ databases">
        <authorList>
            <person name="Zhirakovskaya E."/>
        </authorList>
    </citation>
    <scope>NUCLEOTIDE SEQUENCE</scope>
</reference>
<dbReference type="HAMAP" id="MF_01274">
    <property type="entry name" value="Pantothen_kinase_3"/>
    <property type="match status" value="1"/>
</dbReference>
<keyword evidence="9" id="KW-0630">Potassium</keyword>
<dbReference type="InterPro" id="IPR043129">
    <property type="entry name" value="ATPase_NBD"/>
</dbReference>
<gene>
    <name evidence="13" type="ORF">MNBD_NITROSPIRAE03-565</name>
</gene>
<keyword evidence="4" id="KW-0963">Cytoplasm</keyword>
<evidence type="ECO:0000256" key="11">
    <source>
        <dbReference type="ARBA" id="ARBA00038036"/>
    </source>
</evidence>
<evidence type="ECO:0000256" key="5">
    <source>
        <dbReference type="ARBA" id="ARBA00022679"/>
    </source>
</evidence>
<dbReference type="AlphaFoldDB" id="A0A3B1DY71"/>
<keyword evidence="7 13" id="KW-0418">Kinase</keyword>
<evidence type="ECO:0000256" key="6">
    <source>
        <dbReference type="ARBA" id="ARBA00022741"/>
    </source>
</evidence>
<keyword evidence="10" id="KW-0173">Coenzyme A biosynthesis</keyword>
<proteinExistence type="inferred from homology"/>
<comment type="subunit">
    <text evidence="3">Homodimer.</text>
</comment>
<dbReference type="InterPro" id="IPR004619">
    <property type="entry name" value="Type_III_PanK"/>
</dbReference>
<keyword evidence="8" id="KW-0067">ATP-binding</keyword>
<keyword evidence="6" id="KW-0547">Nucleotide-binding</keyword>
<dbReference type="Gene3D" id="3.30.420.40">
    <property type="match status" value="2"/>
</dbReference>
<name>A0A3B1DY71_9ZZZZ</name>
<dbReference type="PANTHER" id="PTHR34265:SF1">
    <property type="entry name" value="TYPE III PANTOTHENATE KINASE"/>
    <property type="match status" value="1"/>
</dbReference>
<protein>
    <recommendedName>
        <fullName evidence="12">Type III pantothenate kinase</fullName>
    </recommendedName>
</protein>
<dbReference type="GO" id="GO:0004594">
    <property type="term" value="F:pantothenate kinase activity"/>
    <property type="evidence" value="ECO:0007669"/>
    <property type="project" value="InterPro"/>
</dbReference>
<evidence type="ECO:0000313" key="13">
    <source>
        <dbReference type="EMBL" id="VAX33897.1"/>
    </source>
</evidence>
<dbReference type="Pfam" id="PF03309">
    <property type="entry name" value="Pan_kinase"/>
    <property type="match status" value="1"/>
</dbReference>
<evidence type="ECO:0000256" key="10">
    <source>
        <dbReference type="ARBA" id="ARBA00022993"/>
    </source>
</evidence>
<evidence type="ECO:0000256" key="8">
    <source>
        <dbReference type="ARBA" id="ARBA00022840"/>
    </source>
</evidence>
<evidence type="ECO:0000256" key="2">
    <source>
        <dbReference type="ARBA" id="ARBA00004496"/>
    </source>
</evidence>
<dbReference type="GO" id="GO:0005524">
    <property type="term" value="F:ATP binding"/>
    <property type="evidence" value="ECO:0007669"/>
    <property type="project" value="UniProtKB-KW"/>
</dbReference>
<evidence type="ECO:0000256" key="12">
    <source>
        <dbReference type="ARBA" id="ARBA00040883"/>
    </source>
</evidence>
<dbReference type="EMBL" id="UOGI01000217">
    <property type="protein sequence ID" value="VAX33897.1"/>
    <property type="molecule type" value="Genomic_DNA"/>
</dbReference>
<dbReference type="CDD" id="cd24015">
    <property type="entry name" value="ASKHA_NBD_PanK-III"/>
    <property type="match status" value="1"/>
</dbReference>
<organism evidence="13">
    <name type="scientific">hydrothermal vent metagenome</name>
    <dbReference type="NCBI Taxonomy" id="652676"/>
    <lineage>
        <taxon>unclassified sequences</taxon>
        <taxon>metagenomes</taxon>
        <taxon>ecological metagenomes</taxon>
    </lineage>
</organism>
<evidence type="ECO:0000256" key="1">
    <source>
        <dbReference type="ARBA" id="ARBA00001958"/>
    </source>
</evidence>
<evidence type="ECO:0000256" key="7">
    <source>
        <dbReference type="ARBA" id="ARBA00022777"/>
    </source>
</evidence>
<dbReference type="NCBIfam" id="TIGR00671">
    <property type="entry name" value="baf"/>
    <property type="match status" value="1"/>
</dbReference>